<evidence type="ECO:0000313" key="2">
    <source>
        <dbReference type="EMBL" id="HED30574.1"/>
    </source>
</evidence>
<dbReference type="Proteomes" id="UP000886335">
    <property type="component" value="Unassembled WGS sequence"/>
</dbReference>
<protein>
    <submittedName>
        <fullName evidence="2">DUF4412 domain-containing protein</fullName>
    </submittedName>
</protein>
<accession>A0A831SRR6</accession>
<sequence>MTLRLIYAIALFFCLLVPAGETRAAFTGIIDMEMTMPNGRSGITFFLGLEDQRMDMISEVEKIPEPLRTTVITRQSTPDEAIIVNHKAGTWSRINLQSAVENATYIDFDTDYRIDNAGTAIISGLNCQHIRLFSSTEKIELWLTKDIGNFETFRLLQSQNPRLSNTTLSRKLALEGLDGFPVKMVQENENGITTMQISSWQEAPLQASEFEIPGGYTEVRDSSQPLDTRQKEHLRDLMDKIKQFRE</sequence>
<feature type="domain" description="DUF4412" evidence="1">
    <location>
        <begin position="26"/>
        <end position="216"/>
    </location>
</feature>
<gene>
    <name evidence="2" type="ORF">ENN50_02555</name>
</gene>
<dbReference type="InterPro" id="IPR025524">
    <property type="entry name" value="DUF4412"/>
</dbReference>
<reference evidence="2" key="1">
    <citation type="journal article" date="2020" name="mSystems">
        <title>Genome- and Community-Level Interaction Insights into Carbon Utilization and Element Cycling Functions of Hydrothermarchaeota in Hydrothermal Sediment.</title>
        <authorList>
            <person name="Zhou Z."/>
            <person name="Liu Y."/>
            <person name="Xu W."/>
            <person name="Pan J."/>
            <person name="Luo Z.H."/>
            <person name="Li M."/>
        </authorList>
    </citation>
    <scope>NUCLEOTIDE SEQUENCE [LARGE SCALE GENOMIC DNA]</scope>
    <source>
        <strain evidence="2">SpSt-1181</strain>
    </source>
</reference>
<dbReference type="AlphaFoldDB" id="A0A831SRR6"/>
<name>A0A831SRR6_PROAE</name>
<organism evidence="2">
    <name type="scientific">Prosthecochloris aestuarii</name>
    <dbReference type="NCBI Taxonomy" id="1102"/>
    <lineage>
        <taxon>Bacteria</taxon>
        <taxon>Pseudomonadati</taxon>
        <taxon>Chlorobiota</taxon>
        <taxon>Chlorobiia</taxon>
        <taxon>Chlorobiales</taxon>
        <taxon>Chlorobiaceae</taxon>
        <taxon>Prosthecochloris</taxon>
    </lineage>
</organism>
<evidence type="ECO:0000259" key="1">
    <source>
        <dbReference type="Pfam" id="PF14371"/>
    </source>
</evidence>
<comment type="caution">
    <text evidence="2">The sequence shown here is derived from an EMBL/GenBank/DDBJ whole genome shotgun (WGS) entry which is preliminary data.</text>
</comment>
<dbReference type="Pfam" id="PF14371">
    <property type="entry name" value="DUF4412"/>
    <property type="match status" value="1"/>
</dbReference>
<proteinExistence type="predicted"/>
<dbReference type="EMBL" id="DSBW01000060">
    <property type="protein sequence ID" value="HED30574.1"/>
    <property type="molecule type" value="Genomic_DNA"/>
</dbReference>